<accession>A0A915P0R2</accession>
<keyword evidence="1" id="KW-1185">Reference proteome</keyword>
<protein>
    <submittedName>
        <fullName evidence="2">Uncharacterized protein</fullName>
    </submittedName>
</protein>
<dbReference type="AlphaFoldDB" id="A0A915P0R2"/>
<sequence>MRRVLNSTKLKNTSSVNTLSTLFIIRNQSRVASSPLQIIKDENNSLKIQKLALKNNNINIRQINSDCFSDRHNGPCELEKQQMLRYLGFKANI</sequence>
<evidence type="ECO:0000313" key="2">
    <source>
        <dbReference type="WBParaSite" id="scf7180000423120.g10256"/>
    </source>
</evidence>
<proteinExistence type="predicted"/>
<reference evidence="2" key="1">
    <citation type="submission" date="2022-11" db="UniProtKB">
        <authorList>
            <consortium name="WormBaseParasite"/>
        </authorList>
    </citation>
    <scope>IDENTIFICATION</scope>
</reference>
<evidence type="ECO:0000313" key="1">
    <source>
        <dbReference type="Proteomes" id="UP000887560"/>
    </source>
</evidence>
<organism evidence="1 2">
    <name type="scientific">Meloidogyne floridensis</name>
    <dbReference type="NCBI Taxonomy" id="298350"/>
    <lineage>
        <taxon>Eukaryota</taxon>
        <taxon>Metazoa</taxon>
        <taxon>Ecdysozoa</taxon>
        <taxon>Nematoda</taxon>
        <taxon>Chromadorea</taxon>
        <taxon>Rhabditida</taxon>
        <taxon>Tylenchina</taxon>
        <taxon>Tylenchomorpha</taxon>
        <taxon>Tylenchoidea</taxon>
        <taxon>Meloidogynidae</taxon>
        <taxon>Meloidogyninae</taxon>
        <taxon>Meloidogyne</taxon>
    </lineage>
</organism>
<dbReference type="WBParaSite" id="scf7180000423120.g10256">
    <property type="protein sequence ID" value="scf7180000423120.g10256"/>
    <property type="gene ID" value="scf7180000423120.g10256"/>
</dbReference>
<name>A0A915P0R2_9BILA</name>
<dbReference type="Proteomes" id="UP000887560">
    <property type="component" value="Unplaced"/>
</dbReference>